<dbReference type="SUPFAM" id="SSF47661">
    <property type="entry name" value="t-snare proteins"/>
    <property type="match status" value="1"/>
</dbReference>
<dbReference type="Proteomes" id="UP001174909">
    <property type="component" value="Unassembled WGS sequence"/>
</dbReference>
<dbReference type="PROSITE" id="PS50192">
    <property type="entry name" value="T_SNARE"/>
    <property type="match status" value="1"/>
</dbReference>
<evidence type="ECO:0000256" key="3">
    <source>
        <dbReference type="SAM" id="Phobius"/>
    </source>
</evidence>
<feature type="compositionally biased region" description="Acidic residues" evidence="2">
    <location>
        <begin position="123"/>
        <end position="137"/>
    </location>
</feature>
<protein>
    <submittedName>
        <fullName evidence="5">Syntaxin-7</fullName>
    </submittedName>
</protein>
<feature type="region of interest" description="Disordered" evidence="2">
    <location>
        <begin position="1"/>
        <end position="141"/>
    </location>
</feature>
<evidence type="ECO:0000256" key="1">
    <source>
        <dbReference type="ARBA" id="ARBA00009063"/>
    </source>
</evidence>
<evidence type="ECO:0000313" key="6">
    <source>
        <dbReference type="Proteomes" id="UP001174909"/>
    </source>
</evidence>
<keyword evidence="3" id="KW-1133">Transmembrane helix</keyword>
<keyword evidence="3" id="KW-0812">Transmembrane</keyword>
<dbReference type="GO" id="GO:0006886">
    <property type="term" value="P:intracellular protein transport"/>
    <property type="evidence" value="ECO:0007669"/>
    <property type="project" value="TreeGrafter"/>
</dbReference>
<dbReference type="Gene3D" id="1.20.5.110">
    <property type="match status" value="1"/>
</dbReference>
<feature type="domain" description="T-SNARE coiled-coil homology" evidence="4">
    <location>
        <begin position="269"/>
        <end position="331"/>
    </location>
</feature>
<evidence type="ECO:0000256" key="2">
    <source>
        <dbReference type="SAM" id="MobiDB-lite"/>
    </source>
</evidence>
<evidence type="ECO:0000259" key="4">
    <source>
        <dbReference type="PROSITE" id="PS50192"/>
    </source>
</evidence>
<feature type="compositionally biased region" description="Acidic residues" evidence="2">
    <location>
        <begin position="55"/>
        <end position="77"/>
    </location>
</feature>
<dbReference type="Pfam" id="PF05739">
    <property type="entry name" value="SNARE"/>
    <property type="match status" value="1"/>
</dbReference>
<dbReference type="SMART" id="SM00397">
    <property type="entry name" value="t_SNARE"/>
    <property type="match status" value="1"/>
</dbReference>
<dbReference type="GO" id="GO:0048278">
    <property type="term" value="P:vesicle docking"/>
    <property type="evidence" value="ECO:0007669"/>
    <property type="project" value="TreeGrafter"/>
</dbReference>
<dbReference type="GO" id="GO:0000149">
    <property type="term" value="F:SNARE binding"/>
    <property type="evidence" value="ECO:0007669"/>
    <property type="project" value="TreeGrafter"/>
</dbReference>
<proteinExistence type="inferred from homology"/>
<dbReference type="InterPro" id="IPR000727">
    <property type="entry name" value="T_SNARE_dom"/>
</dbReference>
<dbReference type="GO" id="GO:0006906">
    <property type="term" value="P:vesicle fusion"/>
    <property type="evidence" value="ECO:0007669"/>
    <property type="project" value="TreeGrafter"/>
</dbReference>
<dbReference type="AlphaFoldDB" id="A0AA35W9D0"/>
<comment type="similarity">
    <text evidence="1">Belongs to the syntaxin family.</text>
</comment>
<dbReference type="EMBL" id="CASHTH010000561">
    <property type="protein sequence ID" value="CAI8004417.1"/>
    <property type="molecule type" value="Genomic_DNA"/>
</dbReference>
<feature type="compositionally biased region" description="Acidic residues" evidence="2">
    <location>
        <begin position="85"/>
        <end position="102"/>
    </location>
</feature>
<dbReference type="GO" id="GO:0005484">
    <property type="term" value="F:SNAP receptor activity"/>
    <property type="evidence" value="ECO:0007669"/>
    <property type="project" value="TreeGrafter"/>
</dbReference>
<dbReference type="PANTHER" id="PTHR19957">
    <property type="entry name" value="SYNTAXIN"/>
    <property type="match status" value="1"/>
</dbReference>
<dbReference type="GO" id="GO:0012505">
    <property type="term" value="C:endomembrane system"/>
    <property type="evidence" value="ECO:0007669"/>
    <property type="project" value="TreeGrafter"/>
</dbReference>
<organism evidence="5 6">
    <name type="scientific">Geodia barretti</name>
    <name type="common">Barrett's horny sponge</name>
    <dbReference type="NCBI Taxonomy" id="519541"/>
    <lineage>
        <taxon>Eukaryota</taxon>
        <taxon>Metazoa</taxon>
        <taxon>Porifera</taxon>
        <taxon>Demospongiae</taxon>
        <taxon>Heteroscleromorpha</taxon>
        <taxon>Tetractinellida</taxon>
        <taxon>Astrophorina</taxon>
        <taxon>Geodiidae</taxon>
        <taxon>Geodia</taxon>
    </lineage>
</organism>
<keyword evidence="6" id="KW-1185">Reference proteome</keyword>
<gene>
    <name evidence="5" type="ORF">GBAR_LOCUS3913</name>
</gene>
<name>A0AA35W9D0_GEOBA</name>
<evidence type="ECO:0000313" key="5">
    <source>
        <dbReference type="EMBL" id="CAI8004417.1"/>
    </source>
</evidence>
<comment type="caution">
    <text evidence="5">The sequence shown here is derived from an EMBL/GenBank/DDBJ whole genome shotgun (WGS) entry which is preliminary data.</text>
</comment>
<reference evidence="5" key="1">
    <citation type="submission" date="2023-03" db="EMBL/GenBank/DDBJ databases">
        <authorList>
            <person name="Steffen K."/>
            <person name="Cardenas P."/>
        </authorList>
    </citation>
    <scope>NUCLEOTIDE SEQUENCE</scope>
</reference>
<dbReference type="InterPro" id="IPR010989">
    <property type="entry name" value="SNARE"/>
</dbReference>
<feature type="transmembrane region" description="Helical" evidence="3">
    <location>
        <begin position="344"/>
        <end position="368"/>
    </location>
</feature>
<dbReference type="InterPro" id="IPR045242">
    <property type="entry name" value="Syntaxin"/>
</dbReference>
<sequence length="371" mass="41688">MAEPEEQAELLTPETEAPQGEEALAPEIADEPEKAAAEEVVEEDATATGGAEPPAEPEQEPELAADQYPQEEVEEQQPAEPEQQPPEEPEYAEPPTEEDMAEAEATLPPEDATTGETPAATDGDIDEPIEKEPDEQDKEPLTDMQALEEDLTKFRHCIENIGTQLDDELNRQDMRKLRASIRQKATRMENDLKDRQKTKDQMTPQERIHLQQVIKQLDTQLTSYHELLERERTMTRRHPLVGVNLEEEGRTVDHAATPGQAQAMLKANAKDRENEHVELMEMERDILGLQDIQTDLATLIGEQADDVKLIEQNVERAGDRVEHGQSQMKKSVEHAQSSRKMLCIVLTCASTFATFVIILLVIVMAVILTRQ</sequence>
<keyword evidence="3" id="KW-0472">Membrane</keyword>
<accession>A0AA35W9D0</accession>
<dbReference type="GO" id="GO:0031201">
    <property type="term" value="C:SNARE complex"/>
    <property type="evidence" value="ECO:0007669"/>
    <property type="project" value="TreeGrafter"/>
</dbReference>